<name>A0ABV1JDE9_9ACTN</name>
<dbReference type="InterPro" id="IPR000160">
    <property type="entry name" value="GGDEF_dom"/>
</dbReference>
<dbReference type="PANTHER" id="PTHR45138:SF9">
    <property type="entry name" value="DIGUANYLATE CYCLASE DGCM-RELATED"/>
    <property type="match status" value="1"/>
</dbReference>
<dbReference type="InterPro" id="IPR029787">
    <property type="entry name" value="Nucleotide_cyclase"/>
</dbReference>
<dbReference type="EC" id="2.7.7.65" evidence="2"/>
<reference evidence="2 3" key="1">
    <citation type="submission" date="2024-04" db="EMBL/GenBank/DDBJ databases">
        <title>Human intestinal bacterial collection.</title>
        <authorList>
            <person name="Pauvert C."/>
            <person name="Hitch T.C.A."/>
            <person name="Clavel T."/>
        </authorList>
    </citation>
    <scope>NUCLEOTIDE SEQUENCE [LARGE SCALE GENOMIC DNA]</scope>
    <source>
        <strain evidence="2 3">CLA-KB-H42</strain>
    </source>
</reference>
<comment type="caution">
    <text evidence="2">The sequence shown here is derived from an EMBL/GenBank/DDBJ whole genome shotgun (WGS) entry which is preliminary data.</text>
</comment>
<dbReference type="Pfam" id="PF00990">
    <property type="entry name" value="GGDEF"/>
    <property type="match status" value="1"/>
</dbReference>
<feature type="domain" description="GGDEF" evidence="1">
    <location>
        <begin position="201"/>
        <end position="330"/>
    </location>
</feature>
<dbReference type="PANTHER" id="PTHR45138">
    <property type="entry name" value="REGULATORY COMPONENTS OF SENSORY TRANSDUCTION SYSTEM"/>
    <property type="match status" value="1"/>
</dbReference>
<dbReference type="PROSITE" id="PS50887">
    <property type="entry name" value="GGDEF"/>
    <property type="match status" value="1"/>
</dbReference>
<dbReference type="RefSeq" id="WP_102375855.1">
    <property type="nucleotide sequence ID" value="NZ_JBBNOP010000006.1"/>
</dbReference>
<keyword evidence="3" id="KW-1185">Reference proteome</keyword>
<evidence type="ECO:0000313" key="2">
    <source>
        <dbReference type="EMBL" id="MEQ3363089.1"/>
    </source>
</evidence>
<evidence type="ECO:0000259" key="1">
    <source>
        <dbReference type="PROSITE" id="PS50887"/>
    </source>
</evidence>
<dbReference type="InterPro" id="IPR032710">
    <property type="entry name" value="NTF2-like_dom_sf"/>
</dbReference>
<keyword evidence="2" id="KW-0548">Nucleotidyltransferase</keyword>
<dbReference type="SUPFAM" id="SSF54427">
    <property type="entry name" value="NTF2-like"/>
    <property type="match status" value="1"/>
</dbReference>
<keyword evidence="2" id="KW-0808">Transferase</keyword>
<proteinExistence type="predicted"/>
<evidence type="ECO:0000313" key="3">
    <source>
        <dbReference type="Proteomes" id="UP001487305"/>
    </source>
</evidence>
<dbReference type="EMBL" id="JBBNOP010000006">
    <property type="protein sequence ID" value="MEQ3363089.1"/>
    <property type="molecule type" value="Genomic_DNA"/>
</dbReference>
<dbReference type="InterPro" id="IPR050469">
    <property type="entry name" value="Diguanylate_Cyclase"/>
</dbReference>
<dbReference type="Proteomes" id="UP001487305">
    <property type="component" value="Unassembled WGS sequence"/>
</dbReference>
<dbReference type="SUPFAM" id="SSF55073">
    <property type="entry name" value="Nucleotide cyclase"/>
    <property type="match status" value="1"/>
</dbReference>
<dbReference type="SMART" id="SM00267">
    <property type="entry name" value="GGDEF"/>
    <property type="match status" value="1"/>
</dbReference>
<dbReference type="Gene3D" id="3.30.70.270">
    <property type="match status" value="1"/>
</dbReference>
<protein>
    <submittedName>
        <fullName evidence="2">Diguanylate cyclase</fullName>
        <ecNumber evidence="2">2.7.7.65</ecNumber>
    </submittedName>
</protein>
<dbReference type="InterPro" id="IPR043128">
    <property type="entry name" value="Rev_trsase/Diguanyl_cyclase"/>
</dbReference>
<organism evidence="2 3">
    <name type="scientific">Raoultibacter massiliensis</name>
    <dbReference type="NCBI Taxonomy" id="1852371"/>
    <lineage>
        <taxon>Bacteria</taxon>
        <taxon>Bacillati</taxon>
        <taxon>Actinomycetota</taxon>
        <taxon>Coriobacteriia</taxon>
        <taxon>Eggerthellales</taxon>
        <taxon>Eggerthellaceae</taxon>
        <taxon>Raoultibacter</taxon>
    </lineage>
</organism>
<dbReference type="NCBIfam" id="TIGR00254">
    <property type="entry name" value="GGDEF"/>
    <property type="match status" value="1"/>
</dbReference>
<dbReference type="GO" id="GO:0052621">
    <property type="term" value="F:diguanylate cyclase activity"/>
    <property type="evidence" value="ECO:0007669"/>
    <property type="project" value="UniProtKB-EC"/>
</dbReference>
<gene>
    <name evidence="2" type="ORF">AAA083_08885</name>
</gene>
<sequence length="330" mass="37377">MPATEEEAFQDEAIELTRELWRAYLINRSDEGDQAIARVLDIENLSVIGTGRHEFCSTAEQFFENLTNDRSEAGDVVFDILDEYYEARVIDPDVCLVFGTLWVRERPSEPKLLLVEMDTRFSILYRRVGNALKLVHLHHSTPNLDQRINEFYPKTATERANAALEYSKELERRADLDSMTSLYNRMAFERLVDERLARGASSAVFCMIDLDDFKAVNDTLGHLAGDRVIIDFADALRGAFRDDSIIGRVGGDEFAVMLCDRASASNAERLATRLIEAWAEHGSDQPIPFSCSIGMAKVGGFGDFQELYRAADEALYASKRNGKGRWSWYD</sequence>
<accession>A0ABV1JDE9</accession>
<dbReference type="CDD" id="cd01949">
    <property type="entry name" value="GGDEF"/>
    <property type="match status" value="1"/>
</dbReference>